<keyword evidence="2" id="KW-1185">Reference proteome</keyword>
<dbReference type="AlphaFoldDB" id="A0A1I8HGQ5"/>
<evidence type="ECO:0000313" key="3">
    <source>
        <dbReference type="WBParaSite" id="maker-uti_cns_0006177-snap-gene-0.4-mRNA-1"/>
    </source>
</evidence>
<reference evidence="3" key="1">
    <citation type="submission" date="2016-11" db="UniProtKB">
        <authorList>
            <consortium name="WormBaseParasite"/>
        </authorList>
    </citation>
    <scope>IDENTIFICATION</scope>
</reference>
<name>A0A1I8HGQ5_9PLAT</name>
<feature type="region of interest" description="Disordered" evidence="1">
    <location>
        <begin position="438"/>
        <end position="510"/>
    </location>
</feature>
<feature type="region of interest" description="Disordered" evidence="1">
    <location>
        <begin position="56"/>
        <end position="156"/>
    </location>
</feature>
<evidence type="ECO:0000256" key="1">
    <source>
        <dbReference type="SAM" id="MobiDB-lite"/>
    </source>
</evidence>
<feature type="compositionally biased region" description="Low complexity" evidence="1">
    <location>
        <begin position="445"/>
        <end position="459"/>
    </location>
</feature>
<feature type="compositionally biased region" description="Low complexity" evidence="1">
    <location>
        <begin position="83"/>
        <end position="93"/>
    </location>
</feature>
<dbReference type="PANTHER" id="PTHR22443:SF18">
    <property type="entry name" value="NON-SPECIFIC LETHAL 1, ISOFORM M"/>
    <property type="match status" value="1"/>
</dbReference>
<feature type="region of interest" description="Disordered" evidence="1">
    <location>
        <begin position="820"/>
        <end position="913"/>
    </location>
</feature>
<dbReference type="PANTHER" id="PTHR22443">
    <property type="entry name" value="NON-SPECIFIC LETHAL 1, ISOFORM M"/>
    <property type="match status" value="1"/>
</dbReference>
<dbReference type="GO" id="GO:0035035">
    <property type="term" value="F:histone acetyltransferase binding"/>
    <property type="evidence" value="ECO:0007669"/>
    <property type="project" value="TreeGrafter"/>
</dbReference>
<feature type="region of interest" description="Disordered" evidence="1">
    <location>
        <begin position="259"/>
        <end position="282"/>
    </location>
</feature>
<feature type="compositionally biased region" description="Gly residues" evidence="1">
    <location>
        <begin position="867"/>
        <end position="883"/>
    </location>
</feature>
<dbReference type="InterPro" id="IPR026180">
    <property type="entry name" value="NSL1"/>
</dbReference>
<dbReference type="WBParaSite" id="maker-uti_cns_0006177-snap-gene-0.4-mRNA-1">
    <property type="protein sequence ID" value="maker-uti_cns_0006177-snap-gene-0.4-mRNA-1"/>
    <property type="gene ID" value="maker-uti_cns_0006177-snap-gene-0.4"/>
</dbReference>
<sequence length="913" mass="96242">SQQLQQHRRPRPPERSPGYPPRRSRMVILEQQQQPPQQQCINNMSCAAAAAAAAAVVSAAQQEQLAASAADSGSPEPPQSAAGGSRSSGSGCHSDGETAAGNNKDGNTGCTADDMSPQHCANGLAEARPKLPQSPPQQQPLPQSVSDEPAEQKPLDSASLQQRLGYRQGQLSAWTAHLDAEAQLEGLDSLTRTLLTGAGLGFAECATQELASRLVQPDCPSGSFEALLGDPAVNRNLPEASCLPGLSRLLHSCMDSDATDSDSHDDSVADSDDSSAGVSETSSAALKEREAWFRKRAQLVTRWQWVSQQLSDVDCRLRAYSDLCDRLSNKPWRFDPTSSASRCVPAPPQLLAGGRRRVRLQPPRMSAASTAGGLVRCSCAPPLPGCALCGGWRNRVRPANAQAPISERAQQLDPACHPALGPPADRQHIETAVSSIFRKKRSRQRQQQEQQAGQATKQQQQHRRKPLPSSLDAMSQASSSSSSASAARQKQQQQPHRRQRQNPPPLKIPSLTSTALMKKLQPPLQQHQKPADGDAAVGFNGSADLAAADDGELSPESPPWTPHHYEPIEYREISTPSWRPVPALPPASDIRVYAKLAKPAAANGAAPAQAALRLCRLQETPGMSEDLTDAAYYSRHRPCEKAEHLRNWGRKLRPSPGKAGQPHQQLRLPAAAQVAASPEDDGGYNPGYPLRHPRLAASQQLMKRLRNLFRRGGPRQQQPPPPDQQAIGAAAAAGTDRWQSEPELSVCRGGESLDPQLLAVDVGDGGAAGESAAATPAAASAAGGPSSALHGSLGRTAPAGSLGDFKSRLMGLEQKLSDRQLPIVLGPRPPSFRPRPERSQSGGGPPAASASDDEGLPRSPTAVISGSSGGGGGRIMGSGGGGSRSASTRSLLSYGSSVADEAASDAASLDAGM</sequence>
<feature type="compositionally biased region" description="Low complexity" evidence="1">
    <location>
        <begin position="56"/>
        <end position="70"/>
    </location>
</feature>
<proteinExistence type="predicted"/>
<organism evidence="2 3">
    <name type="scientific">Macrostomum lignano</name>
    <dbReference type="NCBI Taxonomy" id="282301"/>
    <lineage>
        <taxon>Eukaryota</taxon>
        <taxon>Metazoa</taxon>
        <taxon>Spiralia</taxon>
        <taxon>Lophotrochozoa</taxon>
        <taxon>Platyhelminthes</taxon>
        <taxon>Rhabditophora</taxon>
        <taxon>Macrostomorpha</taxon>
        <taxon>Macrostomida</taxon>
        <taxon>Macrostomidae</taxon>
        <taxon>Macrostomum</taxon>
    </lineage>
</organism>
<dbReference type="Proteomes" id="UP000095280">
    <property type="component" value="Unplaced"/>
</dbReference>
<feature type="compositionally biased region" description="Basic residues" evidence="1">
    <location>
        <begin position="1"/>
        <end position="10"/>
    </location>
</feature>
<feature type="compositionally biased region" description="Polar residues" evidence="1">
    <location>
        <begin position="100"/>
        <end position="110"/>
    </location>
</feature>
<evidence type="ECO:0000313" key="2">
    <source>
        <dbReference type="Proteomes" id="UP000095280"/>
    </source>
</evidence>
<feature type="region of interest" description="Disordered" evidence="1">
    <location>
        <begin position="647"/>
        <end position="690"/>
    </location>
</feature>
<feature type="compositionally biased region" description="Low complexity" evidence="1">
    <location>
        <begin position="724"/>
        <end position="734"/>
    </location>
</feature>
<protein>
    <submittedName>
        <fullName evidence="3">PEHE domain-containing protein</fullName>
    </submittedName>
</protein>
<feature type="region of interest" description="Disordered" evidence="1">
    <location>
        <begin position="1"/>
        <end position="25"/>
    </location>
</feature>
<dbReference type="GO" id="GO:0044545">
    <property type="term" value="C:NSL complex"/>
    <property type="evidence" value="ECO:0007669"/>
    <property type="project" value="TreeGrafter"/>
</dbReference>
<feature type="compositionally biased region" description="Low complexity" evidence="1">
    <location>
        <begin position="475"/>
        <end position="494"/>
    </location>
</feature>
<feature type="compositionally biased region" description="Low complexity" evidence="1">
    <location>
        <begin position="884"/>
        <end position="913"/>
    </location>
</feature>
<accession>A0A1I8HGQ5</accession>
<feature type="region of interest" description="Disordered" evidence="1">
    <location>
        <begin position="711"/>
        <end position="749"/>
    </location>
</feature>